<dbReference type="EMBL" id="VNKQ01000010">
    <property type="protein sequence ID" value="KAG0648343.1"/>
    <property type="molecule type" value="Genomic_DNA"/>
</dbReference>
<gene>
    <name evidence="1" type="ORF">D0Z07_5176</name>
</gene>
<evidence type="ECO:0000313" key="2">
    <source>
        <dbReference type="Proteomes" id="UP000785200"/>
    </source>
</evidence>
<protein>
    <submittedName>
        <fullName evidence="1">Uncharacterized protein</fullName>
    </submittedName>
</protein>
<dbReference type="Proteomes" id="UP000785200">
    <property type="component" value="Unassembled WGS sequence"/>
</dbReference>
<reference evidence="1" key="1">
    <citation type="submission" date="2019-07" db="EMBL/GenBank/DDBJ databases">
        <title>Hyphodiscus hymeniophilus genome sequencing and assembly.</title>
        <authorList>
            <person name="Kramer G."/>
            <person name="Nodwell J."/>
        </authorList>
    </citation>
    <scope>NUCLEOTIDE SEQUENCE</scope>
    <source>
        <strain evidence="1">ATCC 34498</strain>
    </source>
</reference>
<dbReference type="OrthoDB" id="20872at2759"/>
<accession>A0A9P7AW64</accession>
<organism evidence="1 2">
    <name type="scientific">Hyphodiscus hymeniophilus</name>
    <dbReference type="NCBI Taxonomy" id="353542"/>
    <lineage>
        <taxon>Eukaryota</taxon>
        <taxon>Fungi</taxon>
        <taxon>Dikarya</taxon>
        <taxon>Ascomycota</taxon>
        <taxon>Pezizomycotina</taxon>
        <taxon>Leotiomycetes</taxon>
        <taxon>Helotiales</taxon>
        <taxon>Hyphodiscaceae</taxon>
        <taxon>Hyphodiscus</taxon>
    </lineage>
</organism>
<sequence length="229" mass="25905">MSQPHRSIYEAATACKQCLQQIAELSGLSALAHDEWSHKRLADFNLWISGSGALAKHSLDERLAAQPEVRKVLINVLCLLEVFLGQCQTGEDEVTVPAIGRCTSNDLSESMNGVETIINQLVRISVAIHRSGNAARLDRADQTYKADRHSELRDHLLLLIYANTLSLQEKKAGNINFDVSSQNFTEIQLRLIDGNLRRRHRYLYAQKRLKKYGEEKDSQFHGQKNQPKN</sequence>
<evidence type="ECO:0000313" key="1">
    <source>
        <dbReference type="EMBL" id="KAG0648343.1"/>
    </source>
</evidence>
<dbReference type="AlphaFoldDB" id="A0A9P7AW64"/>
<name>A0A9P7AW64_9HELO</name>
<proteinExistence type="predicted"/>
<keyword evidence="2" id="KW-1185">Reference proteome</keyword>
<comment type="caution">
    <text evidence="1">The sequence shown here is derived from an EMBL/GenBank/DDBJ whole genome shotgun (WGS) entry which is preliminary data.</text>
</comment>